<evidence type="ECO:0000256" key="3">
    <source>
        <dbReference type="SAM" id="Phobius"/>
    </source>
</evidence>
<dbReference type="PANTHER" id="PTHR32089:SF112">
    <property type="entry name" value="LYSOZYME-LIKE PROTEIN-RELATED"/>
    <property type="match status" value="1"/>
</dbReference>
<dbReference type="Pfam" id="PF00015">
    <property type="entry name" value="MCPsignal"/>
    <property type="match status" value="1"/>
</dbReference>
<comment type="caution">
    <text evidence="5">The sequence shown here is derived from an EMBL/GenBank/DDBJ whole genome shotgun (WGS) entry which is preliminary data.</text>
</comment>
<reference evidence="5" key="1">
    <citation type="submission" date="2009-10" db="EMBL/GenBank/DDBJ databases">
        <title>Diversity of trophic interactions inside an arsenic-rich microbial ecosystem.</title>
        <authorList>
            <person name="Bertin P.N."/>
            <person name="Heinrich-Salmeron A."/>
            <person name="Pelletier E."/>
            <person name="Goulhen-Chollet F."/>
            <person name="Arsene-Ploetze F."/>
            <person name="Gallien S."/>
            <person name="Calteau A."/>
            <person name="Vallenet D."/>
            <person name="Casiot C."/>
            <person name="Chane-Woon-Ming B."/>
            <person name="Giloteaux L."/>
            <person name="Barakat M."/>
            <person name="Bonnefoy V."/>
            <person name="Bruneel O."/>
            <person name="Chandler M."/>
            <person name="Cleiss J."/>
            <person name="Duran R."/>
            <person name="Elbaz-Poulichet F."/>
            <person name="Fonknechten N."/>
            <person name="Lauga B."/>
            <person name="Mornico D."/>
            <person name="Ortet P."/>
            <person name="Schaeffer C."/>
            <person name="Siguier P."/>
            <person name="Alexander Thil Smith A."/>
            <person name="Van Dorsselaer A."/>
            <person name="Weissenbach J."/>
            <person name="Medigue C."/>
            <person name="Le Paslier D."/>
        </authorList>
    </citation>
    <scope>NUCLEOTIDE SEQUENCE</scope>
</reference>
<keyword evidence="3" id="KW-0812">Transmembrane</keyword>
<dbReference type="Gene3D" id="1.10.287.950">
    <property type="entry name" value="Methyl-accepting chemotaxis protein"/>
    <property type="match status" value="1"/>
</dbReference>
<dbReference type="AlphaFoldDB" id="E6QIS3"/>
<dbReference type="GO" id="GO:0006935">
    <property type="term" value="P:chemotaxis"/>
    <property type="evidence" value="ECO:0007669"/>
    <property type="project" value="InterPro"/>
</dbReference>
<dbReference type="PRINTS" id="PR00260">
    <property type="entry name" value="CHEMTRNSDUCR"/>
</dbReference>
<keyword evidence="3" id="KW-1133">Transmembrane helix</keyword>
<evidence type="ECO:0000256" key="2">
    <source>
        <dbReference type="ARBA" id="ARBA00029447"/>
    </source>
</evidence>
<feature type="transmembrane region" description="Helical" evidence="3">
    <location>
        <begin position="153"/>
        <end position="173"/>
    </location>
</feature>
<feature type="transmembrane region" description="Helical" evidence="3">
    <location>
        <begin position="27"/>
        <end position="44"/>
    </location>
</feature>
<proteinExistence type="inferred from homology"/>
<feature type="transmembrane region" description="Helical" evidence="3">
    <location>
        <begin position="123"/>
        <end position="141"/>
    </location>
</feature>
<keyword evidence="1" id="KW-0807">Transducer</keyword>
<dbReference type="PANTHER" id="PTHR32089">
    <property type="entry name" value="METHYL-ACCEPTING CHEMOTAXIS PROTEIN MCPB"/>
    <property type="match status" value="1"/>
</dbReference>
<evidence type="ECO:0000259" key="4">
    <source>
        <dbReference type="PROSITE" id="PS50111"/>
    </source>
</evidence>
<comment type="similarity">
    <text evidence="2">Belongs to the methyl-accepting chemotaxis (MCP) protein family.</text>
</comment>
<dbReference type="SUPFAM" id="SSF58104">
    <property type="entry name" value="Methyl-accepting chemotaxis protein (MCP) signaling domain"/>
    <property type="match status" value="1"/>
</dbReference>
<feature type="transmembrane region" description="Helical" evidence="3">
    <location>
        <begin position="50"/>
        <end position="68"/>
    </location>
</feature>
<feature type="transmembrane region" description="Helical" evidence="3">
    <location>
        <begin position="99"/>
        <end position="116"/>
    </location>
</feature>
<dbReference type="PROSITE" id="PS50111">
    <property type="entry name" value="CHEMOTAXIS_TRANSDUC_2"/>
    <property type="match status" value="1"/>
</dbReference>
<organism evidence="5">
    <name type="scientific">mine drainage metagenome</name>
    <dbReference type="NCBI Taxonomy" id="410659"/>
    <lineage>
        <taxon>unclassified sequences</taxon>
        <taxon>metagenomes</taxon>
        <taxon>ecological metagenomes</taxon>
    </lineage>
</organism>
<accession>E6QIS3</accession>
<dbReference type="InterPro" id="IPR004090">
    <property type="entry name" value="Chemotax_Me-accpt_rcpt"/>
</dbReference>
<evidence type="ECO:0000313" key="5">
    <source>
        <dbReference type="EMBL" id="CBI07139.1"/>
    </source>
</evidence>
<dbReference type="GO" id="GO:0007165">
    <property type="term" value="P:signal transduction"/>
    <property type="evidence" value="ECO:0007669"/>
    <property type="project" value="UniProtKB-KW"/>
</dbReference>
<keyword evidence="3" id="KW-0472">Membrane</keyword>
<dbReference type="EMBL" id="CABQ01000067">
    <property type="protein sequence ID" value="CBI07139.1"/>
    <property type="molecule type" value="Genomic_DNA"/>
</dbReference>
<dbReference type="SMART" id="SM00283">
    <property type="entry name" value="MA"/>
    <property type="match status" value="1"/>
</dbReference>
<dbReference type="GO" id="GO:0004888">
    <property type="term" value="F:transmembrane signaling receptor activity"/>
    <property type="evidence" value="ECO:0007669"/>
    <property type="project" value="InterPro"/>
</dbReference>
<sequence length="516" mass="55390">MSAHSPGVGSQLESTGLAHQMAVTADYLMVWVVWFLWVVSFGFAWIHGTWLLWGLVATSISGIAMLTTRVSPGSVTTRLVMATALMLYAALLIDQAHGVVETHFGIFALLAFLLYYRDWRPVVVGAAVIAAHHVFFYLLQAQGAPVYVFEHTGMPMMVVVHAAYVVVETVVLVRMAVGLRQEMAGSVALAALGAGVDRDKEINLDPERVSGAGAAGQGVAEFLEQISGAIKQAATVVVSIREAATTMARASGEMVVIRDHQQGDVERVVELVGHMDVVAHEVSEKSQTLSAKAGESAKAAMDAEQLIRGTSESIDRLVGSVEQTARQMGDLETATERIDSIVDMIGGIAKQTNLLALNASIEAARAGDAGRSFAVVAQEVRRLSESTQSFAGEIQTVVSSLRAAAVGAKSISEQSRSEAEDGGRQMRHAWEQFQAVAAGLPQFAASMLSLTEAMRRQQSLMQSITQRMAESSRYLEQSSGTVGEIRQSGASLEAMSSRLYASVERFRRGGQRFVEE</sequence>
<dbReference type="InterPro" id="IPR004089">
    <property type="entry name" value="MCPsignal_dom"/>
</dbReference>
<protein>
    <submittedName>
        <fullName evidence="5">Putative bacterial chemotaxis sensory transducer</fullName>
    </submittedName>
</protein>
<name>E6QIS3_9ZZZZ</name>
<gene>
    <name evidence="5" type="ORF">CARN6_0454</name>
</gene>
<evidence type="ECO:0000256" key="1">
    <source>
        <dbReference type="ARBA" id="ARBA00023224"/>
    </source>
</evidence>
<dbReference type="GO" id="GO:0016020">
    <property type="term" value="C:membrane"/>
    <property type="evidence" value="ECO:0007669"/>
    <property type="project" value="InterPro"/>
</dbReference>
<feature type="domain" description="Methyl-accepting transducer" evidence="4">
    <location>
        <begin position="236"/>
        <end position="472"/>
    </location>
</feature>